<accession>A0ACC2UNP0</accession>
<evidence type="ECO:0000313" key="1">
    <source>
        <dbReference type="EMBL" id="KAJ9088552.1"/>
    </source>
</evidence>
<name>A0ACC2UNP0_9FUNG</name>
<organism evidence="1 2">
    <name type="scientific">Entomophthora muscae</name>
    <dbReference type="NCBI Taxonomy" id="34485"/>
    <lineage>
        <taxon>Eukaryota</taxon>
        <taxon>Fungi</taxon>
        <taxon>Fungi incertae sedis</taxon>
        <taxon>Zoopagomycota</taxon>
        <taxon>Entomophthoromycotina</taxon>
        <taxon>Entomophthoromycetes</taxon>
        <taxon>Entomophthorales</taxon>
        <taxon>Entomophthoraceae</taxon>
        <taxon>Entomophthora</taxon>
    </lineage>
</organism>
<proteinExistence type="predicted"/>
<dbReference type="EMBL" id="QTSX02000108">
    <property type="protein sequence ID" value="KAJ9088552.1"/>
    <property type="molecule type" value="Genomic_DNA"/>
</dbReference>
<dbReference type="Proteomes" id="UP001165960">
    <property type="component" value="Unassembled WGS sequence"/>
</dbReference>
<gene>
    <name evidence="1" type="ORF">DSO57_1021932</name>
</gene>
<sequence>MYQRKYPVSDYFSLGSAPPAVPLQLPPIRGISHQDASVRLPSLRAILWEMCQPEGK</sequence>
<reference evidence="1" key="1">
    <citation type="submission" date="2022-04" db="EMBL/GenBank/DDBJ databases">
        <title>Genome of the entomopathogenic fungus Entomophthora muscae.</title>
        <authorList>
            <person name="Elya C."/>
            <person name="Lovett B.R."/>
            <person name="Lee E."/>
            <person name="Macias A.M."/>
            <person name="Hajek A.E."/>
            <person name="De Bivort B.L."/>
            <person name="Kasson M.T."/>
            <person name="De Fine Licht H.H."/>
            <person name="Stajich J.E."/>
        </authorList>
    </citation>
    <scope>NUCLEOTIDE SEQUENCE</scope>
    <source>
        <strain evidence="1">Berkeley</strain>
    </source>
</reference>
<evidence type="ECO:0000313" key="2">
    <source>
        <dbReference type="Proteomes" id="UP001165960"/>
    </source>
</evidence>
<protein>
    <submittedName>
        <fullName evidence="1">Uncharacterized protein</fullName>
    </submittedName>
</protein>
<keyword evidence="2" id="KW-1185">Reference proteome</keyword>
<comment type="caution">
    <text evidence="1">The sequence shown here is derived from an EMBL/GenBank/DDBJ whole genome shotgun (WGS) entry which is preliminary data.</text>
</comment>